<gene>
    <name evidence="1" type="ORF">PFICI_00862</name>
</gene>
<sequence length="112" mass="12348">MTPILELQREGAFGDAEIVDLPASMYPPDFNHVVDDSPDPVVDASPVPVHNAELADAIAARERAERRYGEMLARFTSQVQETWSLMREARGGHGQPLTWLARAPPSLQSSHT</sequence>
<dbReference type="KEGG" id="pfy:PFICI_00862"/>
<keyword evidence="2" id="KW-1185">Reference proteome</keyword>
<dbReference type="Proteomes" id="UP000030651">
    <property type="component" value="Unassembled WGS sequence"/>
</dbReference>
<evidence type="ECO:0000313" key="2">
    <source>
        <dbReference type="Proteomes" id="UP000030651"/>
    </source>
</evidence>
<evidence type="ECO:0000313" key="1">
    <source>
        <dbReference type="EMBL" id="ETS87034.1"/>
    </source>
</evidence>
<dbReference type="InParanoid" id="W3XM12"/>
<dbReference type="RefSeq" id="XP_007827634.1">
    <property type="nucleotide sequence ID" value="XM_007829443.1"/>
</dbReference>
<name>W3XM12_PESFW</name>
<reference evidence="2" key="1">
    <citation type="journal article" date="2015" name="BMC Genomics">
        <title>Genomic and transcriptomic analysis of the endophytic fungus Pestalotiopsis fici reveals its lifestyle and high potential for synthesis of natural products.</title>
        <authorList>
            <person name="Wang X."/>
            <person name="Zhang X."/>
            <person name="Liu L."/>
            <person name="Xiang M."/>
            <person name="Wang W."/>
            <person name="Sun X."/>
            <person name="Che Y."/>
            <person name="Guo L."/>
            <person name="Liu G."/>
            <person name="Guo L."/>
            <person name="Wang C."/>
            <person name="Yin W.B."/>
            <person name="Stadler M."/>
            <person name="Zhang X."/>
            <person name="Liu X."/>
        </authorList>
    </citation>
    <scope>NUCLEOTIDE SEQUENCE [LARGE SCALE GENOMIC DNA]</scope>
    <source>
        <strain evidence="2">W106-1 / CGMCC3.15140</strain>
    </source>
</reference>
<dbReference type="HOGENOM" id="CLU_2146746_0_0_1"/>
<protein>
    <submittedName>
        <fullName evidence="1">Uncharacterized protein</fullName>
    </submittedName>
</protein>
<dbReference type="GeneID" id="19265875"/>
<proteinExistence type="predicted"/>
<dbReference type="AlphaFoldDB" id="W3XM12"/>
<accession>W3XM12</accession>
<dbReference type="EMBL" id="KI912109">
    <property type="protein sequence ID" value="ETS87034.1"/>
    <property type="molecule type" value="Genomic_DNA"/>
</dbReference>
<organism evidence="1 2">
    <name type="scientific">Pestalotiopsis fici (strain W106-1 / CGMCC3.15140)</name>
    <dbReference type="NCBI Taxonomy" id="1229662"/>
    <lineage>
        <taxon>Eukaryota</taxon>
        <taxon>Fungi</taxon>
        <taxon>Dikarya</taxon>
        <taxon>Ascomycota</taxon>
        <taxon>Pezizomycotina</taxon>
        <taxon>Sordariomycetes</taxon>
        <taxon>Xylariomycetidae</taxon>
        <taxon>Amphisphaeriales</taxon>
        <taxon>Sporocadaceae</taxon>
        <taxon>Pestalotiopsis</taxon>
    </lineage>
</organism>